<evidence type="ECO:0000313" key="2">
    <source>
        <dbReference type="Proteomes" id="UP000270094"/>
    </source>
</evidence>
<keyword evidence="2" id="KW-1185">Reference proteome</keyword>
<reference evidence="1 2" key="1">
    <citation type="submission" date="2018-11" db="EMBL/GenBank/DDBJ databases">
        <authorList>
            <consortium name="Pathogen Informatics"/>
        </authorList>
    </citation>
    <scope>NUCLEOTIDE SEQUENCE [LARGE SCALE GENOMIC DNA]</scope>
</reference>
<dbReference type="EMBL" id="UYYB01001609">
    <property type="protein sequence ID" value="VDM65889.1"/>
    <property type="molecule type" value="Genomic_DNA"/>
</dbReference>
<sequence>MANVLGMYSVNNTNSIEGVDYPGISGWPKGYVPIPVHTVHRPDYMAKELEEVKTYLSQDRVSRKKLEPTLDGDNLWEIRDLLHIEVGLLPLLNIENACITPLKIGDQLPQNPRFVSTAVKAM</sequence>
<gene>
    <name evidence="1" type="ORF">SVUK_LOCUS887</name>
</gene>
<evidence type="ECO:0000313" key="1">
    <source>
        <dbReference type="EMBL" id="VDM65889.1"/>
    </source>
</evidence>
<protein>
    <submittedName>
        <fullName evidence="1">Uncharacterized protein</fullName>
    </submittedName>
</protein>
<dbReference type="Proteomes" id="UP000270094">
    <property type="component" value="Unassembled WGS sequence"/>
</dbReference>
<dbReference type="AlphaFoldDB" id="A0A3P7IGK3"/>
<accession>A0A3P7IGK3</accession>
<proteinExistence type="predicted"/>
<organism evidence="1 2">
    <name type="scientific">Strongylus vulgaris</name>
    <name type="common">Blood worm</name>
    <dbReference type="NCBI Taxonomy" id="40348"/>
    <lineage>
        <taxon>Eukaryota</taxon>
        <taxon>Metazoa</taxon>
        <taxon>Ecdysozoa</taxon>
        <taxon>Nematoda</taxon>
        <taxon>Chromadorea</taxon>
        <taxon>Rhabditida</taxon>
        <taxon>Rhabditina</taxon>
        <taxon>Rhabditomorpha</taxon>
        <taxon>Strongyloidea</taxon>
        <taxon>Strongylidae</taxon>
        <taxon>Strongylus</taxon>
    </lineage>
</organism>
<name>A0A3P7IGK3_STRVU</name>
<dbReference type="OrthoDB" id="5904466at2759"/>